<keyword evidence="3" id="KW-1185">Reference proteome</keyword>
<dbReference type="AlphaFoldDB" id="A0A6A5VIV8"/>
<name>A0A6A5VIV8_9PLEO</name>
<proteinExistence type="predicted"/>
<protein>
    <submittedName>
        <fullName evidence="2">Uncharacterized protein</fullName>
    </submittedName>
</protein>
<sequence>MRWLLSTLPKSGMSRTRKNEMVKGKEPSFAPTAIILLRPSLDCHDIPITVTVEGSQVCLKRQSENTGSYAAAPSAPRCPTALRSPRTRPPVSHLSANPMERTTKCSRNNSACRPVVTHAKTGRISFPVLAQTQHWLADNPLNGLPNECTDLLGAADTVYSCA</sequence>
<gene>
    <name evidence="2" type="ORF">BU23DRAFT_660089</name>
</gene>
<dbReference type="EMBL" id="ML976663">
    <property type="protein sequence ID" value="KAF1977573.1"/>
    <property type="molecule type" value="Genomic_DNA"/>
</dbReference>
<evidence type="ECO:0000313" key="3">
    <source>
        <dbReference type="Proteomes" id="UP000800036"/>
    </source>
</evidence>
<evidence type="ECO:0000256" key="1">
    <source>
        <dbReference type="SAM" id="MobiDB-lite"/>
    </source>
</evidence>
<feature type="region of interest" description="Disordered" evidence="1">
    <location>
        <begin position="66"/>
        <end position="97"/>
    </location>
</feature>
<evidence type="ECO:0000313" key="2">
    <source>
        <dbReference type="EMBL" id="KAF1977573.1"/>
    </source>
</evidence>
<accession>A0A6A5VIV8</accession>
<organism evidence="2 3">
    <name type="scientific">Bimuria novae-zelandiae CBS 107.79</name>
    <dbReference type="NCBI Taxonomy" id="1447943"/>
    <lineage>
        <taxon>Eukaryota</taxon>
        <taxon>Fungi</taxon>
        <taxon>Dikarya</taxon>
        <taxon>Ascomycota</taxon>
        <taxon>Pezizomycotina</taxon>
        <taxon>Dothideomycetes</taxon>
        <taxon>Pleosporomycetidae</taxon>
        <taxon>Pleosporales</taxon>
        <taxon>Massarineae</taxon>
        <taxon>Didymosphaeriaceae</taxon>
        <taxon>Bimuria</taxon>
    </lineage>
</organism>
<dbReference type="Proteomes" id="UP000800036">
    <property type="component" value="Unassembled WGS sequence"/>
</dbReference>
<reference evidence="2" key="1">
    <citation type="journal article" date="2020" name="Stud. Mycol.">
        <title>101 Dothideomycetes genomes: a test case for predicting lifestyles and emergence of pathogens.</title>
        <authorList>
            <person name="Haridas S."/>
            <person name="Albert R."/>
            <person name="Binder M."/>
            <person name="Bloem J."/>
            <person name="Labutti K."/>
            <person name="Salamov A."/>
            <person name="Andreopoulos B."/>
            <person name="Baker S."/>
            <person name="Barry K."/>
            <person name="Bills G."/>
            <person name="Bluhm B."/>
            <person name="Cannon C."/>
            <person name="Castanera R."/>
            <person name="Culley D."/>
            <person name="Daum C."/>
            <person name="Ezra D."/>
            <person name="Gonzalez J."/>
            <person name="Henrissat B."/>
            <person name="Kuo A."/>
            <person name="Liang C."/>
            <person name="Lipzen A."/>
            <person name="Lutzoni F."/>
            <person name="Magnuson J."/>
            <person name="Mondo S."/>
            <person name="Nolan M."/>
            <person name="Ohm R."/>
            <person name="Pangilinan J."/>
            <person name="Park H.-J."/>
            <person name="Ramirez L."/>
            <person name="Alfaro M."/>
            <person name="Sun H."/>
            <person name="Tritt A."/>
            <person name="Yoshinaga Y."/>
            <person name="Zwiers L.-H."/>
            <person name="Turgeon B."/>
            <person name="Goodwin S."/>
            <person name="Spatafora J."/>
            <person name="Crous P."/>
            <person name="Grigoriev I."/>
        </authorList>
    </citation>
    <scope>NUCLEOTIDE SEQUENCE</scope>
    <source>
        <strain evidence="2">CBS 107.79</strain>
    </source>
</reference>